<protein>
    <submittedName>
        <fullName evidence="2">Uncharacterized protein</fullName>
    </submittedName>
</protein>
<organism evidence="2">
    <name type="scientific">Salmonella enterica subsp. arizonae serovar 18:z4,z23:- str. CVM N26626</name>
    <dbReference type="NCBI Taxonomy" id="1395119"/>
    <lineage>
        <taxon>Bacteria</taxon>
        <taxon>Pseudomonadati</taxon>
        <taxon>Pseudomonadota</taxon>
        <taxon>Gammaproteobacteria</taxon>
        <taxon>Enterobacterales</taxon>
        <taxon>Enterobacteriaceae</taxon>
        <taxon>Salmonella</taxon>
    </lineage>
</organism>
<name>A0A3S5YR42_SALER</name>
<accession>A0A3S5YR42</accession>
<comment type="caution">
    <text evidence="2">The sequence shown here is derived from an EMBL/GenBank/DDBJ whole genome shotgun (WGS) entry which is preliminary data.</text>
</comment>
<proteinExistence type="predicted"/>
<dbReference type="EMBL" id="AWRC01000002">
    <property type="protein sequence ID" value="OLW05156.1"/>
    <property type="molecule type" value="Genomic_DNA"/>
</dbReference>
<dbReference type="Proteomes" id="UP000868500">
    <property type="component" value="Unassembled WGS sequence"/>
</dbReference>
<dbReference type="AlphaFoldDB" id="A0A3S5YR42"/>
<sequence>MLVLEGGSQRRFDVPDGGGTRLIRHGPREMQTR</sequence>
<evidence type="ECO:0000256" key="1">
    <source>
        <dbReference type="SAM" id="MobiDB-lite"/>
    </source>
</evidence>
<evidence type="ECO:0000313" key="2">
    <source>
        <dbReference type="EMBL" id="OLW05156.1"/>
    </source>
</evidence>
<feature type="region of interest" description="Disordered" evidence="1">
    <location>
        <begin position="1"/>
        <end position="33"/>
    </location>
</feature>
<gene>
    <name evidence="2" type="ORF">P298_06085</name>
</gene>
<reference evidence="2" key="1">
    <citation type="submission" date="2013-09" db="EMBL/GenBank/DDBJ databases">
        <title>Salmonella enterica subsp. IIIa serovar 18:z4:z23:-.</title>
        <authorList>
            <person name="Chen Y."/>
            <person name="Li C."/>
            <person name="Mcdermott P."/>
            <person name="Zhao S."/>
        </authorList>
    </citation>
    <scope>NUCLEOTIDE SEQUENCE [LARGE SCALE GENOMIC DNA]</scope>
    <source>
        <strain evidence="2">N26626</strain>
    </source>
</reference>